<keyword evidence="2" id="KW-0808">Transferase</keyword>
<dbReference type="RefSeq" id="WP_377044185.1">
    <property type="nucleotide sequence ID" value="NZ_JBHLUN010000006.1"/>
</dbReference>
<sequence length="193" mass="20521">MTEIATEIASGLVSSVTIRRLVAADAEAFRVLRLAALQGAPDAFGSSPEEAPDLDGCRARLAPPNTVFGAFHRDAPASGAPPGEAGPQGEGTLRGMAGFSRNTGLKQRHKGFLWGVWVDPVLRGTGTGRALVEAVIARARGEVEALQCTVTTGNAVARALYQRLGFVPYGIERRALRVEGRDLDEELLEMDLR</sequence>
<dbReference type="EC" id="2.3.-.-" evidence="2"/>
<evidence type="ECO:0000313" key="2">
    <source>
        <dbReference type="EMBL" id="MFC0408432.1"/>
    </source>
</evidence>
<gene>
    <name evidence="2" type="ORF">ACFFGY_09250</name>
</gene>
<dbReference type="Pfam" id="PF00583">
    <property type="entry name" value="Acetyltransf_1"/>
    <property type="match status" value="1"/>
</dbReference>
<dbReference type="SUPFAM" id="SSF55729">
    <property type="entry name" value="Acyl-CoA N-acyltransferases (Nat)"/>
    <property type="match status" value="1"/>
</dbReference>
<keyword evidence="2" id="KW-0012">Acyltransferase</keyword>
<accession>A0ABV6JRR9</accession>
<evidence type="ECO:0000259" key="1">
    <source>
        <dbReference type="PROSITE" id="PS51186"/>
    </source>
</evidence>
<keyword evidence="3" id="KW-1185">Reference proteome</keyword>
<proteinExistence type="predicted"/>
<dbReference type="InterPro" id="IPR000182">
    <property type="entry name" value="GNAT_dom"/>
</dbReference>
<reference evidence="2 3" key="1">
    <citation type="submission" date="2024-09" db="EMBL/GenBank/DDBJ databases">
        <authorList>
            <person name="Sun Q."/>
            <person name="Mori K."/>
        </authorList>
    </citation>
    <scope>NUCLEOTIDE SEQUENCE [LARGE SCALE GENOMIC DNA]</scope>
    <source>
        <strain evidence="2 3">TBRC 5777</strain>
    </source>
</reference>
<dbReference type="Proteomes" id="UP001589865">
    <property type="component" value="Unassembled WGS sequence"/>
</dbReference>
<dbReference type="Gene3D" id="3.40.630.30">
    <property type="match status" value="1"/>
</dbReference>
<organism evidence="2 3">
    <name type="scientific">Roseomonas elaeocarpi</name>
    <dbReference type="NCBI Taxonomy" id="907779"/>
    <lineage>
        <taxon>Bacteria</taxon>
        <taxon>Pseudomonadati</taxon>
        <taxon>Pseudomonadota</taxon>
        <taxon>Alphaproteobacteria</taxon>
        <taxon>Acetobacterales</taxon>
        <taxon>Roseomonadaceae</taxon>
        <taxon>Roseomonas</taxon>
    </lineage>
</organism>
<dbReference type="InterPro" id="IPR016181">
    <property type="entry name" value="Acyl_CoA_acyltransferase"/>
</dbReference>
<dbReference type="PANTHER" id="PTHR43072:SF60">
    <property type="entry name" value="L-2,4-DIAMINOBUTYRIC ACID ACETYLTRANSFERASE"/>
    <property type="match status" value="1"/>
</dbReference>
<dbReference type="GO" id="GO:0016746">
    <property type="term" value="F:acyltransferase activity"/>
    <property type="evidence" value="ECO:0007669"/>
    <property type="project" value="UniProtKB-KW"/>
</dbReference>
<dbReference type="PROSITE" id="PS51186">
    <property type="entry name" value="GNAT"/>
    <property type="match status" value="1"/>
</dbReference>
<dbReference type="PANTHER" id="PTHR43072">
    <property type="entry name" value="N-ACETYLTRANSFERASE"/>
    <property type="match status" value="1"/>
</dbReference>
<dbReference type="CDD" id="cd04301">
    <property type="entry name" value="NAT_SF"/>
    <property type="match status" value="1"/>
</dbReference>
<comment type="caution">
    <text evidence="2">The sequence shown here is derived from an EMBL/GenBank/DDBJ whole genome shotgun (WGS) entry which is preliminary data.</text>
</comment>
<feature type="domain" description="N-acetyltransferase" evidence="1">
    <location>
        <begin position="16"/>
        <end position="193"/>
    </location>
</feature>
<protein>
    <submittedName>
        <fullName evidence="2">GNAT family N-acetyltransferase</fullName>
        <ecNumber evidence="2">2.3.-.-</ecNumber>
    </submittedName>
</protein>
<dbReference type="EMBL" id="JBHLUN010000006">
    <property type="protein sequence ID" value="MFC0408432.1"/>
    <property type="molecule type" value="Genomic_DNA"/>
</dbReference>
<name>A0ABV6JRR9_9PROT</name>
<evidence type="ECO:0000313" key="3">
    <source>
        <dbReference type="Proteomes" id="UP001589865"/>
    </source>
</evidence>